<feature type="compositionally biased region" description="Low complexity" evidence="2">
    <location>
        <begin position="91"/>
        <end position="101"/>
    </location>
</feature>
<dbReference type="EMBL" id="HBFQ01029534">
    <property type="protein sequence ID" value="CAD8846482.1"/>
    <property type="molecule type" value="Transcribed_RNA"/>
</dbReference>
<proteinExistence type="predicted"/>
<feature type="region of interest" description="Disordered" evidence="2">
    <location>
        <begin position="91"/>
        <end position="121"/>
    </location>
</feature>
<name>A0A7S1F6N4_NOCSC</name>
<evidence type="ECO:0000313" key="3">
    <source>
        <dbReference type="EMBL" id="CAD8846482.1"/>
    </source>
</evidence>
<feature type="coiled-coil region" evidence="1">
    <location>
        <begin position="242"/>
        <end position="276"/>
    </location>
</feature>
<feature type="region of interest" description="Disordered" evidence="2">
    <location>
        <begin position="207"/>
        <end position="226"/>
    </location>
</feature>
<organism evidence="3">
    <name type="scientific">Noctiluca scintillans</name>
    <name type="common">Sea sparkle</name>
    <name type="synonym">Red tide dinoflagellate</name>
    <dbReference type="NCBI Taxonomy" id="2966"/>
    <lineage>
        <taxon>Eukaryota</taxon>
        <taxon>Sar</taxon>
        <taxon>Alveolata</taxon>
        <taxon>Dinophyceae</taxon>
        <taxon>Noctilucales</taxon>
        <taxon>Noctilucaceae</taxon>
        <taxon>Noctiluca</taxon>
    </lineage>
</organism>
<feature type="region of interest" description="Disordered" evidence="2">
    <location>
        <begin position="1"/>
        <end position="72"/>
    </location>
</feature>
<accession>A0A7S1F6N4</accession>
<sequence length="393" mass="41384">MSDEAPAVDVLRGASQTTPVNAEFAGTSVPEAESAAEPHSTSGTQDAPVPTSSPQPQSPDLRGDTVGEETGEERTLFDVAEAWEAVSASVVVSSTAGTAESGVQSELHGPDVERDSREGDGVECTGDAAAISAATGTSVTSASSPAAVAGASEMLPAHAAVANDDVPVCEAEGDEARYRSMSAGSWPEATVVTTQKAEPAVAWNFDQRQGSSSSGGAASTVPASGTGARSLKELMLQLSGQLEMEKRRCVDEQSELAASEAEERGLREELAALQRSREVATAATNAAEQAVRETLRQHTELSELHETITEEAAAQEAKSKELRLAAQGSRDWARDGPEKDALVETNLQIAEAHDRLAESHLQQRMNRDGLRKQLDTLQQENRRLRGETLTRAS</sequence>
<evidence type="ECO:0000256" key="1">
    <source>
        <dbReference type="SAM" id="Coils"/>
    </source>
</evidence>
<reference evidence="3" key="1">
    <citation type="submission" date="2021-01" db="EMBL/GenBank/DDBJ databases">
        <authorList>
            <person name="Corre E."/>
            <person name="Pelletier E."/>
            <person name="Niang G."/>
            <person name="Scheremetjew M."/>
            <person name="Finn R."/>
            <person name="Kale V."/>
            <person name="Holt S."/>
            <person name="Cochrane G."/>
            <person name="Meng A."/>
            <person name="Brown T."/>
            <person name="Cohen L."/>
        </authorList>
    </citation>
    <scope>NUCLEOTIDE SEQUENCE</scope>
</reference>
<gene>
    <name evidence="3" type="ORF">NSCI0253_LOCUS20832</name>
</gene>
<dbReference type="AlphaFoldDB" id="A0A7S1F6N4"/>
<feature type="coiled-coil region" evidence="1">
    <location>
        <begin position="360"/>
        <end position="387"/>
    </location>
</feature>
<keyword evidence="1" id="KW-0175">Coiled coil</keyword>
<protein>
    <submittedName>
        <fullName evidence="3">Uncharacterized protein</fullName>
    </submittedName>
</protein>
<evidence type="ECO:0000256" key="2">
    <source>
        <dbReference type="SAM" id="MobiDB-lite"/>
    </source>
</evidence>
<feature type="compositionally biased region" description="Low complexity" evidence="2">
    <location>
        <begin position="210"/>
        <end position="226"/>
    </location>
</feature>
<feature type="compositionally biased region" description="Basic and acidic residues" evidence="2">
    <location>
        <begin position="108"/>
        <end position="120"/>
    </location>
</feature>